<keyword evidence="1" id="KW-0472">Membrane</keyword>
<evidence type="ECO:0000313" key="2">
    <source>
        <dbReference type="EMBL" id="GAA3697724.1"/>
    </source>
</evidence>
<keyword evidence="1" id="KW-1133">Transmembrane helix</keyword>
<evidence type="ECO:0000256" key="1">
    <source>
        <dbReference type="SAM" id="Phobius"/>
    </source>
</evidence>
<name>A0ABP7D0I8_9ACTN</name>
<feature type="transmembrane region" description="Helical" evidence="1">
    <location>
        <begin position="20"/>
        <end position="44"/>
    </location>
</feature>
<dbReference type="Proteomes" id="UP001500902">
    <property type="component" value="Unassembled WGS sequence"/>
</dbReference>
<feature type="transmembrane region" description="Helical" evidence="1">
    <location>
        <begin position="332"/>
        <end position="353"/>
    </location>
</feature>
<reference evidence="3" key="1">
    <citation type="journal article" date="2019" name="Int. J. Syst. Evol. Microbiol.">
        <title>The Global Catalogue of Microorganisms (GCM) 10K type strain sequencing project: providing services to taxonomists for standard genome sequencing and annotation.</title>
        <authorList>
            <consortium name="The Broad Institute Genomics Platform"/>
            <consortium name="The Broad Institute Genome Sequencing Center for Infectious Disease"/>
            <person name="Wu L."/>
            <person name="Ma J."/>
        </authorList>
    </citation>
    <scope>NUCLEOTIDE SEQUENCE [LARGE SCALE GENOMIC DNA]</scope>
    <source>
        <strain evidence="3">JCM 16904</strain>
    </source>
</reference>
<keyword evidence="3" id="KW-1185">Reference proteome</keyword>
<evidence type="ECO:0000313" key="3">
    <source>
        <dbReference type="Proteomes" id="UP001500902"/>
    </source>
</evidence>
<comment type="caution">
    <text evidence="2">The sequence shown here is derived from an EMBL/GenBank/DDBJ whole genome shotgun (WGS) entry which is preliminary data.</text>
</comment>
<proteinExistence type="predicted"/>
<sequence>MDPCSTACVVAPHTLWVYEYAVLSLYVDLALGLVVAFLLLSLLVSGLNEAFVRVLAIRSKFLWAYLRDTLDGADEKGSWLPAKIIDVFKSLPFVRDPRPAHSDLPSPAKPGKLPETKTGDSMMNLLYERVREIDHGKRGRTSIATLPPARFSVAVMEMAAAQGDGGIEHFLRRLQQIDSPLHGPLKGVWESAQGDLDRFRQGVETWFDGEMQRLSLLYKRYVKWVVAVLGVVVTLLFSMDGLEYAKTLLRDNAFRASVTAVAGSGADAYEELKTRCTGGDPMPCVTETLSRPALVKMMDGALVSITIPAQGDPSVHWNGGAWWDRISTPSHWPGFLLTYVALLFGAPFWWDVFRRVTGIKPRR</sequence>
<protein>
    <submittedName>
        <fullName evidence="2">Uncharacterized protein</fullName>
    </submittedName>
</protein>
<gene>
    <name evidence="2" type="ORF">GCM10022224_074590</name>
</gene>
<organism evidence="2 3">
    <name type="scientific">Nonomuraea antimicrobica</name>
    <dbReference type="NCBI Taxonomy" id="561173"/>
    <lineage>
        <taxon>Bacteria</taxon>
        <taxon>Bacillati</taxon>
        <taxon>Actinomycetota</taxon>
        <taxon>Actinomycetes</taxon>
        <taxon>Streptosporangiales</taxon>
        <taxon>Streptosporangiaceae</taxon>
        <taxon>Nonomuraea</taxon>
    </lineage>
</organism>
<accession>A0ABP7D0I8</accession>
<dbReference type="EMBL" id="BAAAZP010000151">
    <property type="protein sequence ID" value="GAA3697724.1"/>
    <property type="molecule type" value="Genomic_DNA"/>
</dbReference>
<feature type="transmembrane region" description="Helical" evidence="1">
    <location>
        <begin position="221"/>
        <end position="239"/>
    </location>
</feature>
<keyword evidence="1" id="KW-0812">Transmembrane</keyword>